<dbReference type="AlphaFoldDB" id="A0A832DG44"/>
<organism evidence="1">
    <name type="scientific">Ignavibacterium album</name>
    <dbReference type="NCBI Taxonomy" id="591197"/>
    <lineage>
        <taxon>Bacteria</taxon>
        <taxon>Pseudomonadati</taxon>
        <taxon>Ignavibacteriota</taxon>
        <taxon>Ignavibacteria</taxon>
        <taxon>Ignavibacteriales</taxon>
        <taxon>Ignavibacteriaceae</taxon>
        <taxon>Ignavibacterium</taxon>
    </lineage>
</organism>
<comment type="caution">
    <text evidence="1">The sequence shown here is derived from an EMBL/GenBank/DDBJ whole genome shotgun (WGS) entry which is preliminary data.</text>
</comment>
<proteinExistence type="predicted"/>
<reference evidence="1" key="1">
    <citation type="journal article" date="2020" name="mSystems">
        <title>Genome- and Community-Level Interaction Insights into Carbon Utilization and Element Cycling Functions of Hydrothermarchaeota in Hydrothermal Sediment.</title>
        <authorList>
            <person name="Zhou Z."/>
            <person name="Liu Y."/>
            <person name="Xu W."/>
            <person name="Pan J."/>
            <person name="Luo Z.H."/>
            <person name="Li M."/>
        </authorList>
    </citation>
    <scope>NUCLEOTIDE SEQUENCE [LARGE SCALE GENOMIC DNA]</scope>
    <source>
        <strain evidence="1">SpSt-500</strain>
    </source>
</reference>
<dbReference type="EMBL" id="DSVI01000010">
    <property type="protein sequence ID" value="HGT48034.1"/>
    <property type="molecule type" value="Genomic_DNA"/>
</dbReference>
<protein>
    <submittedName>
        <fullName evidence="1">Uncharacterized protein</fullName>
    </submittedName>
</protein>
<gene>
    <name evidence="1" type="ORF">ENS56_08365</name>
</gene>
<sequence>MKQSNNDTKNGETKYYQARYVDGKLVIDELSEPNLWNSTLSEDVWGNNPVTIVEGDKLGVYWEKEKPVWGKNKNLPKGLIRLVGRYWEEGKTYKVRLTARTQNGDQAFVEIVVKKPNKLGPDKPLNIIYTDFVDVFGQTQNINEYCITEFGKEGVPPQLPKAQAFKETKFSPLYRYEPWKDIEFHKRPDKKKNFFNTVNTFVVTEFNMGSGKHLPTNHINLPGANYFYTPTKAMDIISRDIRTRYWVTKDYRCVNNQEVKENDIGGGRDITNEFWKFYSRNPNRNKKEETRAINNAIDSVKQSLTSGKLNRYDFIAQSRIVASYNPFQQTYFNAVGWSLYEFRFTEENYSSEMLNEPEHQFKTYVSRIKYVFNKINIEFDGNNWELGYEGSWEAYEKTYNPGENTYHIVVMEYYKLFETRKEN</sequence>
<name>A0A832DG44_9BACT</name>
<evidence type="ECO:0000313" key="1">
    <source>
        <dbReference type="EMBL" id="HGT48034.1"/>
    </source>
</evidence>
<accession>A0A832DG44</accession>